<dbReference type="InterPro" id="IPR011604">
    <property type="entry name" value="PDDEXK-like_dom_sf"/>
</dbReference>
<evidence type="ECO:0008006" key="2">
    <source>
        <dbReference type="Google" id="ProtNLM"/>
    </source>
</evidence>
<reference evidence="1" key="1">
    <citation type="submission" date="2017-12" db="EMBL/GenBank/DDBJ databases">
        <authorList>
            <person name="Martens C."/>
            <person name="Dahlstrom E."/>
            <person name="Barbian K."/>
            <person name="Sykora L."/>
            <person name="Ricklefs S."/>
            <person name="Bruno D."/>
            <person name="Anzick I."/>
            <person name="Myles I."/>
            <person name="Datta S.K."/>
        </authorList>
    </citation>
    <scope>NUCLEOTIDE SEQUENCE</scope>
    <source>
        <strain evidence="1">AD2</strain>
        <plasmid evidence="1">p1-AD2</plasmid>
    </source>
</reference>
<protein>
    <recommendedName>
        <fullName evidence="2">PD-(D/E)XK endonuclease-like domain-containing protein</fullName>
    </recommendedName>
</protein>
<name>A0A4Y1MRU3_9PROT</name>
<dbReference type="RefSeq" id="WP_168550285.1">
    <property type="nucleotide sequence ID" value="NZ_CP025188.1"/>
</dbReference>
<geneLocation type="plasmid" evidence="1">
    <name>p1-AD2</name>
</geneLocation>
<dbReference type="EMBL" id="CP025188">
    <property type="protein sequence ID" value="AWV20343.1"/>
    <property type="molecule type" value="Genomic_DNA"/>
</dbReference>
<dbReference type="AlphaFoldDB" id="A0A4Y1MRU3"/>
<accession>A0A4Y1MRU3</accession>
<organism evidence="1">
    <name type="scientific">Roseomonas mucosa</name>
    <dbReference type="NCBI Taxonomy" id="207340"/>
    <lineage>
        <taxon>Bacteria</taxon>
        <taxon>Pseudomonadati</taxon>
        <taxon>Pseudomonadota</taxon>
        <taxon>Alphaproteobacteria</taxon>
        <taxon>Acetobacterales</taxon>
        <taxon>Roseomonadaceae</taxon>
        <taxon>Roseomonas</taxon>
    </lineage>
</organism>
<evidence type="ECO:0000313" key="1">
    <source>
        <dbReference type="EMBL" id="AWV20343.1"/>
    </source>
</evidence>
<sequence length="249" mass="28331">MAPLPTLPIPDPTLEAVDREIVARASAGPRRRYLGMSSIAEPCERKLWYGLNSEQDPEPFSARTIRMFNDGHRGEDVIISLLRMVPGIQLHVRGDDGRQFRVEDYDGRFAGHLDGAIIGLIQAPKTWHVFEAKVCNEKKFAKLNELKVKLGEKQALEAWDPIYYGQAVAYMSYTGMTRHYLVAATPGMRDLTSVRTNENPVYAMRLKAKAERILNAKYPLARISNDPDWWQCKSCQWRTVCHQQPESDA</sequence>
<keyword evidence="1" id="KW-0614">Plasmid</keyword>
<dbReference type="Gene3D" id="3.90.320.10">
    <property type="match status" value="1"/>
</dbReference>
<proteinExistence type="predicted"/>
<gene>
    <name evidence="1" type="ORF">RADP37_05456</name>
</gene>